<name>A0A1H7XUK7_9ACTN</name>
<dbReference type="OrthoDB" id="3541205at2"/>
<dbReference type="EMBL" id="FOBF01000012">
    <property type="protein sequence ID" value="SEM37632.1"/>
    <property type="molecule type" value="Genomic_DNA"/>
</dbReference>
<evidence type="ECO:0000313" key="2">
    <source>
        <dbReference type="Proteomes" id="UP000198953"/>
    </source>
</evidence>
<sequence length="71" mass="7821">MSVVRLPGGVLRVPTVDVLDDGTTVHGTRDVPPGAPDYERWLPHAVPEEQAWHDGDHDEEILDRWGPAESA</sequence>
<dbReference type="AlphaFoldDB" id="A0A1H7XUK7"/>
<keyword evidence="2" id="KW-1185">Reference proteome</keyword>
<dbReference type="STRING" id="46177.SAMN05660976_04982"/>
<evidence type="ECO:0000313" key="1">
    <source>
        <dbReference type="EMBL" id="SEM37632.1"/>
    </source>
</evidence>
<proteinExistence type="predicted"/>
<gene>
    <name evidence="1" type="ORF">SAMN05660976_04982</name>
</gene>
<protein>
    <submittedName>
        <fullName evidence="1">Uncharacterized protein</fullName>
    </submittedName>
</protein>
<dbReference type="Proteomes" id="UP000198953">
    <property type="component" value="Unassembled WGS sequence"/>
</dbReference>
<accession>A0A1H7XUK7</accession>
<reference evidence="1 2" key="1">
    <citation type="submission" date="2016-10" db="EMBL/GenBank/DDBJ databases">
        <authorList>
            <person name="de Groot N.N."/>
        </authorList>
    </citation>
    <scope>NUCLEOTIDE SEQUENCE [LARGE SCALE GENOMIC DNA]</scope>
    <source>
        <strain evidence="1 2">DSM 43357</strain>
    </source>
</reference>
<organism evidence="1 2">
    <name type="scientific">Nonomuraea pusilla</name>
    <dbReference type="NCBI Taxonomy" id="46177"/>
    <lineage>
        <taxon>Bacteria</taxon>
        <taxon>Bacillati</taxon>
        <taxon>Actinomycetota</taxon>
        <taxon>Actinomycetes</taxon>
        <taxon>Streptosporangiales</taxon>
        <taxon>Streptosporangiaceae</taxon>
        <taxon>Nonomuraea</taxon>
    </lineage>
</organism>
<dbReference type="RefSeq" id="WP_055502769.1">
    <property type="nucleotide sequence ID" value="NZ_BBZG01000001.1"/>
</dbReference>